<evidence type="ECO:0000313" key="9">
    <source>
        <dbReference type="EMBL" id="KAH7040869.1"/>
    </source>
</evidence>
<gene>
    <name evidence="9" type="ORF">B0I36DRAFT_358110</name>
</gene>
<feature type="transmembrane region" description="Helical" evidence="7">
    <location>
        <begin position="148"/>
        <end position="167"/>
    </location>
</feature>
<accession>A0A9P8YKV7</accession>
<sequence>MASAPTPPPPPPGGFESPIPVEVQGQTVMIVTSTVAILIPMLLVGLRFYAKRIVGKGHEWSDYCIVIALFFNFGLQITGWLLVLKGGLGFPILDVMERFGPDVAKFFYQALVAYTILWNFTTLFGKLSMLLLFTSIIPVRNMVIPARAAMLFLVLAHGTWVIMQFVICRPFARIYDSSIPGQCDSQKLYYFLMGLINIFLDVVILVLPMPFIYKLRLPWSKKAMLFAIFAVGSITCAIAIYRQAVLPELTFEDLTGTGLMATVFSGLEPAIAIALACVPYLRPLFPRTSSAEYGSQQYALPYSSPRRAGSDKAWPAKRGVPGGGMDDCAETVRDTSSELHLKMVETERGRALTTKESGGAREDQASRSSSGGIWVTRVIRIERKWEQAPKV</sequence>
<protein>
    <recommendedName>
        <fullName evidence="8">Rhodopsin domain-containing protein</fullName>
    </recommendedName>
</protein>
<keyword evidence="4 7" id="KW-0472">Membrane</keyword>
<dbReference type="RefSeq" id="XP_046018924.1">
    <property type="nucleotide sequence ID" value="XM_046157906.1"/>
</dbReference>
<dbReference type="Pfam" id="PF20684">
    <property type="entry name" value="Fung_rhodopsin"/>
    <property type="match status" value="1"/>
</dbReference>
<organism evidence="9 10">
    <name type="scientific">Microdochium trichocladiopsis</name>
    <dbReference type="NCBI Taxonomy" id="1682393"/>
    <lineage>
        <taxon>Eukaryota</taxon>
        <taxon>Fungi</taxon>
        <taxon>Dikarya</taxon>
        <taxon>Ascomycota</taxon>
        <taxon>Pezizomycotina</taxon>
        <taxon>Sordariomycetes</taxon>
        <taxon>Xylariomycetidae</taxon>
        <taxon>Xylariales</taxon>
        <taxon>Microdochiaceae</taxon>
        <taxon>Microdochium</taxon>
    </lineage>
</organism>
<evidence type="ECO:0000256" key="7">
    <source>
        <dbReference type="SAM" id="Phobius"/>
    </source>
</evidence>
<dbReference type="GO" id="GO:0016020">
    <property type="term" value="C:membrane"/>
    <property type="evidence" value="ECO:0007669"/>
    <property type="project" value="UniProtKB-SubCell"/>
</dbReference>
<comment type="caution">
    <text evidence="9">The sequence shown here is derived from an EMBL/GenBank/DDBJ whole genome shotgun (WGS) entry which is preliminary data.</text>
</comment>
<feature type="transmembrane region" description="Helical" evidence="7">
    <location>
        <begin position="223"/>
        <end position="241"/>
    </location>
</feature>
<dbReference type="GeneID" id="70187452"/>
<keyword evidence="3 7" id="KW-1133">Transmembrane helix</keyword>
<dbReference type="Proteomes" id="UP000756346">
    <property type="component" value="Unassembled WGS sequence"/>
</dbReference>
<feature type="transmembrane region" description="Helical" evidence="7">
    <location>
        <begin position="106"/>
        <end position="136"/>
    </location>
</feature>
<comment type="subcellular location">
    <subcellularLocation>
        <location evidence="1">Membrane</location>
        <topology evidence="1">Multi-pass membrane protein</topology>
    </subcellularLocation>
</comment>
<dbReference type="OrthoDB" id="5329176at2759"/>
<evidence type="ECO:0000256" key="5">
    <source>
        <dbReference type="ARBA" id="ARBA00038359"/>
    </source>
</evidence>
<dbReference type="EMBL" id="JAGTJQ010000001">
    <property type="protein sequence ID" value="KAH7040869.1"/>
    <property type="molecule type" value="Genomic_DNA"/>
</dbReference>
<feature type="transmembrane region" description="Helical" evidence="7">
    <location>
        <begin position="28"/>
        <end position="50"/>
    </location>
</feature>
<feature type="transmembrane region" description="Helical" evidence="7">
    <location>
        <begin position="62"/>
        <end position="83"/>
    </location>
</feature>
<feature type="transmembrane region" description="Helical" evidence="7">
    <location>
        <begin position="261"/>
        <end position="281"/>
    </location>
</feature>
<feature type="domain" description="Rhodopsin" evidence="8">
    <location>
        <begin position="46"/>
        <end position="285"/>
    </location>
</feature>
<evidence type="ECO:0000259" key="8">
    <source>
        <dbReference type="Pfam" id="PF20684"/>
    </source>
</evidence>
<evidence type="ECO:0000256" key="6">
    <source>
        <dbReference type="SAM" id="MobiDB-lite"/>
    </source>
</evidence>
<feature type="region of interest" description="Disordered" evidence="6">
    <location>
        <begin position="304"/>
        <end position="326"/>
    </location>
</feature>
<dbReference type="InterPro" id="IPR052337">
    <property type="entry name" value="SAT4-like"/>
</dbReference>
<dbReference type="PANTHER" id="PTHR33048">
    <property type="entry name" value="PTH11-LIKE INTEGRAL MEMBRANE PROTEIN (AFU_ORTHOLOGUE AFUA_5G11245)"/>
    <property type="match status" value="1"/>
</dbReference>
<feature type="region of interest" description="Disordered" evidence="6">
    <location>
        <begin position="346"/>
        <end position="368"/>
    </location>
</feature>
<feature type="transmembrane region" description="Helical" evidence="7">
    <location>
        <begin position="187"/>
        <end position="211"/>
    </location>
</feature>
<dbReference type="PANTHER" id="PTHR33048:SF57">
    <property type="entry name" value="INTEGRAL MEMBRANE PROTEIN-RELATED"/>
    <property type="match status" value="1"/>
</dbReference>
<comment type="similarity">
    <text evidence="5">Belongs to the SAT4 family.</text>
</comment>
<reference evidence="9" key="1">
    <citation type="journal article" date="2021" name="Nat. Commun.">
        <title>Genetic determinants of endophytism in the Arabidopsis root mycobiome.</title>
        <authorList>
            <person name="Mesny F."/>
            <person name="Miyauchi S."/>
            <person name="Thiergart T."/>
            <person name="Pickel B."/>
            <person name="Atanasova L."/>
            <person name="Karlsson M."/>
            <person name="Huettel B."/>
            <person name="Barry K.W."/>
            <person name="Haridas S."/>
            <person name="Chen C."/>
            <person name="Bauer D."/>
            <person name="Andreopoulos W."/>
            <person name="Pangilinan J."/>
            <person name="LaButti K."/>
            <person name="Riley R."/>
            <person name="Lipzen A."/>
            <person name="Clum A."/>
            <person name="Drula E."/>
            <person name="Henrissat B."/>
            <person name="Kohler A."/>
            <person name="Grigoriev I.V."/>
            <person name="Martin F.M."/>
            <person name="Hacquard S."/>
        </authorList>
    </citation>
    <scope>NUCLEOTIDE SEQUENCE</scope>
    <source>
        <strain evidence="9">MPI-CAGE-CH-0230</strain>
    </source>
</reference>
<dbReference type="AlphaFoldDB" id="A0A9P8YKV7"/>
<evidence type="ECO:0000256" key="3">
    <source>
        <dbReference type="ARBA" id="ARBA00022989"/>
    </source>
</evidence>
<proteinExistence type="inferred from homology"/>
<evidence type="ECO:0000256" key="2">
    <source>
        <dbReference type="ARBA" id="ARBA00022692"/>
    </source>
</evidence>
<evidence type="ECO:0000256" key="1">
    <source>
        <dbReference type="ARBA" id="ARBA00004141"/>
    </source>
</evidence>
<evidence type="ECO:0000256" key="4">
    <source>
        <dbReference type="ARBA" id="ARBA00023136"/>
    </source>
</evidence>
<dbReference type="InterPro" id="IPR049326">
    <property type="entry name" value="Rhodopsin_dom_fungi"/>
</dbReference>
<evidence type="ECO:0000313" key="10">
    <source>
        <dbReference type="Proteomes" id="UP000756346"/>
    </source>
</evidence>
<keyword evidence="10" id="KW-1185">Reference proteome</keyword>
<name>A0A9P8YKV7_9PEZI</name>
<keyword evidence="2 7" id="KW-0812">Transmembrane</keyword>